<gene>
    <name evidence="1" type="ORF">H9847_09180</name>
</gene>
<evidence type="ECO:0000313" key="2">
    <source>
        <dbReference type="Proteomes" id="UP000733611"/>
    </source>
</evidence>
<comment type="caution">
    <text evidence="1">The sequence shown here is derived from an EMBL/GenBank/DDBJ whole genome shotgun (WGS) entry which is preliminary data.</text>
</comment>
<sequence>MGITCQTFRNWLRDALATGNFDDRRHISKHKGTDHYNAFSAEDRALICQLFTAKGEFPESILARYHRYVAEGDPRIKFSLSTVYRILSA</sequence>
<dbReference type="Proteomes" id="UP000733611">
    <property type="component" value="Unassembled WGS sequence"/>
</dbReference>
<dbReference type="EMBL" id="JAHLFE010000187">
    <property type="protein sequence ID" value="MBU3845013.1"/>
    <property type="molecule type" value="Genomic_DNA"/>
</dbReference>
<evidence type="ECO:0000313" key="1">
    <source>
        <dbReference type="EMBL" id="MBU3845013.1"/>
    </source>
</evidence>
<name>A0A948TI45_9GAMM</name>
<reference evidence="1" key="1">
    <citation type="journal article" date="2021" name="PeerJ">
        <title>Extensive microbial diversity within the chicken gut microbiome revealed by metagenomics and culture.</title>
        <authorList>
            <person name="Gilroy R."/>
            <person name="Ravi A."/>
            <person name="Getino M."/>
            <person name="Pursley I."/>
            <person name="Horton D.L."/>
            <person name="Alikhan N.F."/>
            <person name="Baker D."/>
            <person name="Gharbi K."/>
            <person name="Hall N."/>
            <person name="Watson M."/>
            <person name="Adriaenssens E.M."/>
            <person name="Foster-Nyarko E."/>
            <person name="Jarju S."/>
            <person name="Secka A."/>
            <person name="Antonio M."/>
            <person name="Oren A."/>
            <person name="Chaudhuri R.R."/>
            <person name="La Ragione R."/>
            <person name="Hildebrand F."/>
            <person name="Pallen M.J."/>
        </authorList>
    </citation>
    <scope>NUCLEOTIDE SEQUENCE</scope>
    <source>
        <strain evidence="1">378</strain>
    </source>
</reference>
<dbReference type="AlphaFoldDB" id="A0A948TI45"/>
<reference evidence="1" key="2">
    <citation type="submission" date="2021-04" db="EMBL/GenBank/DDBJ databases">
        <authorList>
            <person name="Gilroy R."/>
        </authorList>
    </citation>
    <scope>NUCLEOTIDE SEQUENCE</scope>
    <source>
        <strain evidence="1">378</strain>
    </source>
</reference>
<accession>A0A948TI45</accession>
<organism evidence="1 2">
    <name type="scientific">Candidatus Anaerobiospirillum pullicola</name>
    <dbReference type="NCBI Taxonomy" id="2838451"/>
    <lineage>
        <taxon>Bacteria</taxon>
        <taxon>Pseudomonadati</taxon>
        <taxon>Pseudomonadota</taxon>
        <taxon>Gammaproteobacteria</taxon>
        <taxon>Aeromonadales</taxon>
        <taxon>Succinivibrionaceae</taxon>
        <taxon>Anaerobiospirillum</taxon>
    </lineage>
</organism>
<proteinExistence type="predicted"/>
<protein>
    <submittedName>
        <fullName evidence="1">Uncharacterized protein</fullName>
    </submittedName>
</protein>